<evidence type="ECO:0000256" key="2">
    <source>
        <dbReference type="ARBA" id="ARBA00022679"/>
    </source>
</evidence>
<dbReference type="GO" id="GO:0032259">
    <property type="term" value="P:methylation"/>
    <property type="evidence" value="ECO:0007669"/>
    <property type="project" value="UniProtKB-KW"/>
</dbReference>
<reference evidence="6" key="1">
    <citation type="submission" date="2022-11" db="UniProtKB">
        <authorList>
            <consortium name="WormBaseParasite"/>
        </authorList>
    </citation>
    <scope>IDENTIFICATION</scope>
</reference>
<protein>
    <submittedName>
        <fullName evidence="6">SAM-dependent MTase TRM10-type domain-containing protein</fullName>
    </submittedName>
</protein>
<evidence type="ECO:0000259" key="4">
    <source>
        <dbReference type="PROSITE" id="PS51675"/>
    </source>
</evidence>
<name>A0A915IZD5_ROMCU</name>
<dbReference type="InterPro" id="IPR038459">
    <property type="entry name" value="MT_TRM10-typ_sf"/>
</dbReference>
<dbReference type="InterPro" id="IPR028564">
    <property type="entry name" value="MT_TRM10-typ"/>
</dbReference>
<dbReference type="GO" id="GO:0008168">
    <property type="term" value="F:methyltransferase activity"/>
    <property type="evidence" value="ECO:0007669"/>
    <property type="project" value="UniProtKB-KW"/>
</dbReference>
<dbReference type="Proteomes" id="UP000887565">
    <property type="component" value="Unplaced"/>
</dbReference>
<dbReference type="AlphaFoldDB" id="A0A915IZD5"/>
<sequence>MQSTEHDRTNGKCSFRLVQLEVTVGRCPQNFSYPLRPNVGFQAERFKPLTTRSFPSKTASKKTLSLNHVLGTLLDVHMTNDWRAALLASIPPRNLKDRSREFIDKRKENNEFHRARFNALLALTSLEN</sequence>
<evidence type="ECO:0000256" key="1">
    <source>
        <dbReference type="ARBA" id="ARBA00022603"/>
    </source>
</evidence>
<keyword evidence="5" id="KW-1185">Reference proteome</keyword>
<dbReference type="PROSITE" id="PS51675">
    <property type="entry name" value="SAM_MT_TRM10"/>
    <property type="match status" value="1"/>
</dbReference>
<organism evidence="5 6">
    <name type="scientific">Romanomermis culicivorax</name>
    <name type="common">Nematode worm</name>
    <dbReference type="NCBI Taxonomy" id="13658"/>
    <lineage>
        <taxon>Eukaryota</taxon>
        <taxon>Metazoa</taxon>
        <taxon>Ecdysozoa</taxon>
        <taxon>Nematoda</taxon>
        <taxon>Enoplea</taxon>
        <taxon>Dorylaimia</taxon>
        <taxon>Mermithida</taxon>
        <taxon>Mermithoidea</taxon>
        <taxon>Mermithidae</taxon>
        <taxon>Romanomermis</taxon>
    </lineage>
</organism>
<keyword evidence="2" id="KW-0808">Transferase</keyword>
<accession>A0A915IZD5</accession>
<proteinExistence type="predicted"/>
<dbReference type="Gene3D" id="3.40.1280.30">
    <property type="match status" value="1"/>
</dbReference>
<keyword evidence="1" id="KW-0489">Methyltransferase</keyword>
<keyword evidence="3" id="KW-0949">S-adenosyl-L-methionine</keyword>
<evidence type="ECO:0000313" key="5">
    <source>
        <dbReference type="Proteomes" id="UP000887565"/>
    </source>
</evidence>
<evidence type="ECO:0000256" key="3">
    <source>
        <dbReference type="ARBA" id="ARBA00022691"/>
    </source>
</evidence>
<feature type="domain" description="SAM-dependent MTase TRM10-type" evidence="4">
    <location>
        <begin position="1"/>
        <end position="97"/>
    </location>
</feature>
<dbReference type="WBParaSite" id="nRc.2.0.1.t19485-RA">
    <property type="protein sequence ID" value="nRc.2.0.1.t19485-RA"/>
    <property type="gene ID" value="nRc.2.0.1.g19485"/>
</dbReference>
<evidence type="ECO:0000313" key="6">
    <source>
        <dbReference type="WBParaSite" id="nRc.2.0.1.t19485-RA"/>
    </source>
</evidence>